<keyword evidence="3" id="KW-1185">Reference proteome</keyword>
<sequence>MRNFLPKFYAIWSAFFLSLAGGSVCDAATSLSDSSPKTQMTIKVGIYAPFSTEKAFIGRNMLGAMEIARDQLKSSNINYEFFTLDKMANSAHAAKTLQKFIDTHHLNVLMTEGSDSGALVAPIAKKNNLIHFCLTEDSLIADGKNNFLAQSPNHKQAAVLQDSMKPEFIAQYKQEYLSHPVSEAGYAYDIFHMLHHSALLAIKTHSDFSSQAIATHLLALESGTGVMGKFNLDKRGVSYRKEVLTA</sequence>
<dbReference type="InterPro" id="IPR051010">
    <property type="entry name" value="BCAA_transport"/>
</dbReference>
<dbReference type="GeneID" id="93293369"/>
<protein>
    <recommendedName>
        <fullName evidence="4">Branched-chain amino acid ABC transporter substrate-binding protein</fullName>
    </recommendedName>
</protein>
<dbReference type="EMBL" id="UGGT01000001">
    <property type="protein sequence ID" value="STO22518.1"/>
    <property type="molecule type" value="Genomic_DNA"/>
</dbReference>
<dbReference type="SUPFAM" id="SSF53822">
    <property type="entry name" value="Periplasmic binding protein-like I"/>
    <property type="match status" value="1"/>
</dbReference>
<reference evidence="2 3" key="1">
    <citation type="submission" date="2018-06" db="EMBL/GenBank/DDBJ databases">
        <authorList>
            <consortium name="Pathogen Informatics"/>
            <person name="Doyle S."/>
        </authorList>
    </citation>
    <scope>NUCLEOTIDE SEQUENCE [LARGE SCALE GENOMIC DNA]</scope>
    <source>
        <strain evidence="2 3">NCTC11370</strain>
    </source>
</reference>
<dbReference type="InterPro" id="IPR028082">
    <property type="entry name" value="Peripla_BP_I"/>
</dbReference>
<feature type="signal peptide" evidence="1">
    <location>
        <begin position="1"/>
        <end position="27"/>
    </location>
</feature>
<accession>A0A377GDW5</accession>
<dbReference type="RefSeq" id="WP_010654626.1">
    <property type="nucleotide sequence ID" value="NZ_JAPHOO010000001.1"/>
</dbReference>
<evidence type="ECO:0000313" key="3">
    <source>
        <dbReference type="Proteomes" id="UP000254554"/>
    </source>
</evidence>
<proteinExistence type="predicted"/>
<evidence type="ECO:0000256" key="1">
    <source>
        <dbReference type="SAM" id="SignalP"/>
    </source>
</evidence>
<keyword evidence="1" id="KW-0732">Signal</keyword>
<dbReference type="STRING" id="1094715.GCA_000236165_02455"/>
<organism evidence="2 3">
    <name type="scientific">Fluoribacter dumoffii</name>
    <dbReference type="NCBI Taxonomy" id="463"/>
    <lineage>
        <taxon>Bacteria</taxon>
        <taxon>Pseudomonadati</taxon>
        <taxon>Pseudomonadota</taxon>
        <taxon>Gammaproteobacteria</taxon>
        <taxon>Legionellales</taxon>
        <taxon>Legionellaceae</taxon>
        <taxon>Fluoribacter</taxon>
    </lineage>
</organism>
<dbReference type="Gene3D" id="3.40.50.2300">
    <property type="match status" value="1"/>
</dbReference>
<dbReference type="AlphaFoldDB" id="A0A377GDW5"/>
<gene>
    <name evidence="2" type="ORF">NCTC11370_02610</name>
</gene>
<dbReference type="PANTHER" id="PTHR30483:SF6">
    <property type="entry name" value="PERIPLASMIC BINDING PROTEIN OF ABC TRANSPORTER FOR NATURAL AMINO ACIDS"/>
    <property type="match status" value="1"/>
</dbReference>
<dbReference type="OrthoDB" id="5644586at2"/>
<dbReference type="Proteomes" id="UP000254554">
    <property type="component" value="Unassembled WGS sequence"/>
</dbReference>
<evidence type="ECO:0008006" key="4">
    <source>
        <dbReference type="Google" id="ProtNLM"/>
    </source>
</evidence>
<name>A0A377GDW5_9GAMM</name>
<dbReference type="PANTHER" id="PTHR30483">
    <property type="entry name" value="LEUCINE-SPECIFIC-BINDING PROTEIN"/>
    <property type="match status" value="1"/>
</dbReference>
<evidence type="ECO:0000313" key="2">
    <source>
        <dbReference type="EMBL" id="STO22518.1"/>
    </source>
</evidence>
<feature type="chain" id="PRO_5016962542" description="Branched-chain amino acid ABC transporter substrate-binding protein" evidence="1">
    <location>
        <begin position="28"/>
        <end position="246"/>
    </location>
</feature>